<sequence>MIDLHQLEEDLRFDLLRNAIYHTARGQFLDLCTRSLNFVVIALGTSAAAEIGKGHIEPKWLAAAATFAATIQLVGDLGVSARVHFYLQRRCYELLSELEGPAPKDQTKIAEVRAKLTVLYGEEPPPMRALDAVAYNAACDSVGKGERRVKISWFQSAMRQFYPFNGTKFIPKVGNAAAA</sequence>
<evidence type="ECO:0008006" key="3">
    <source>
        <dbReference type="Google" id="ProtNLM"/>
    </source>
</evidence>
<accession>A0A3G8M3G2</accession>
<dbReference type="EMBL" id="CP034086">
    <property type="protein sequence ID" value="AZG75550.1"/>
    <property type="molecule type" value="Genomic_DNA"/>
</dbReference>
<organism evidence="1 2">
    <name type="scientific">Methylocystis rosea</name>
    <dbReference type="NCBI Taxonomy" id="173366"/>
    <lineage>
        <taxon>Bacteria</taxon>
        <taxon>Pseudomonadati</taxon>
        <taxon>Pseudomonadota</taxon>
        <taxon>Alphaproteobacteria</taxon>
        <taxon>Hyphomicrobiales</taxon>
        <taxon>Methylocystaceae</taxon>
        <taxon>Methylocystis</taxon>
    </lineage>
</organism>
<dbReference type="Proteomes" id="UP000273982">
    <property type="component" value="Chromosome"/>
</dbReference>
<gene>
    <name evidence="1" type="ORF">EHO51_01655</name>
</gene>
<dbReference type="KEGG" id="mros:EHO51_01655"/>
<dbReference type="RefSeq" id="WP_124737429.1">
    <property type="nucleotide sequence ID" value="NZ_CP034086.1"/>
</dbReference>
<proteinExistence type="predicted"/>
<evidence type="ECO:0000313" key="2">
    <source>
        <dbReference type="Proteomes" id="UP000273982"/>
    </source>
</evidence>
<reference evidence="1 2" key="1">
    <citation type="submission" date="2018-11" db="EMBL/GenBank/DDBJ databases">
        <title>Genome squencing of methanotrophic bacteria isolated from alkaline groundwater in Korea.</title>
        <authorList>
            <person name="Nguyen L.N."/>
        </authorList>
    </citation>
    <scope>NUCLEOTIDE SEQUENCE [LARGE SCALE GENOMIC DNA]</scope>
    <source>
        <strain evidence="1 2">GW6</strain>
    </source>
</reference>
<dbReference type="AlphaFoldDB" id="A0A3G8M3G2"/>
<name>A0A3G8M3G2_9HYPH</name>
<evidence type="ECO:0000313" key="1">
    <source>
        <dbReference type="EMBL" id="AZG75550.1"/>
    </source>
</evidence>
<protein>
    <recommendedName>
        <fullName evidence="3">SLATT domain-containing protein</fullName>
    </recommendedName>
</protein>